<dbReference type="EMBL" id="CM007895">
    <property type="protein sequence ID" value="OTG22274.1"/>
    <property type="molecule type" value="Genomic_DNA"/>
</dbReference>
<accession>A0A251UGQ0</accession>
<organism evidence="1 2">
    <name type="scientific">Helianthus annuus</name>
    <name type="common">Common sunflower</name>
    <dbReference type="NCBI Taxonomy" id="4232"/>
    <lineage>
        <taxon>Eukaryota</taxon>
        <taxon>Viridiplantae</taxon>
        <taxon>Streptophyta</taxon>
        <taxon>Embryophyta</taxon>
        <taxon>Tracheophyta</taxon>
        <taxon>Spermatophyta</taxon>
        <taxon>Magnoliopsida</taxon>
        <taxon>eudicotyledons</taxon>
        <taxon>Gunneridae</taxon>
        <taxon>Pentapetalae</taxon>
        <taxon>asterids</taxon>
        <taxon>campanulids</taxon>
        <taxon>Asterales</taxon>
        <taxon>Asteraceae</taxon>
        <taxon>Asteroideae</taxon>
        <taxon>Heliantheae alliance</taxon>
        <taxon>Heliantheae</taxon>
        <taxon>Helianthus</taxon>
    </lineage>
</organism>
<reference evidence="2" key="1">
    <citation type="journal article" date="2017" name="Nature">
        <title>The sunflower genome provides insights into oil metabolism, flowering and Asterid evolution.</title>
        <authorList>
            <person name="Badouin H."/>
            <person name="Gouzy J."/>
            <person name="Grassa C.J."/>
            <person name="Murat F."/>
            <person name="Staton S.E."/>
            <person name="Cottret L."/>
            <person name="Lelandais-Briere C."/>
            <person name="Owens G.L."/>
            <person name="Carrere S."/>
            <person name="Mayjonade B."/>
            <person name="Legrand L."/>
            <person name="Gill N."/>
            <person name="Kane N.C."/>
            <person name="Bowers J.E."/>
            <person name="Hubner S."/>
            <person name="Bellec A."/>
            <person name="Berard A."/>
            <person name="Berges H."/>
            <person name="Blanchet N."/>
            <person name="Boniface M.C."/>
            <person name="Brunel D."/>
            <person name="Catrice O."/>
            <person name="Chaidir N."/>
            <person name="Claudel C."/>
            <person name="Donnadieu C."/>
            <person name="Faraut T."/>
            <person name="Fievet G."/>
            <person name="Helmstetter N."/>
            <person name="King M."/>
            <person name="Knapp S.J."/>
            <person name="Lai Z."/>
            <person name="Le Paslier M.C."/>
            <person name="Lippi Y."/>
            <person name="Lorenzon L."/>
            <person name="Mandel J.R."/>
            <person name="Marage G."/>
            <person name="Marchand G."/>
            <person name="Marquand E."/>
            <person name="Bret-Mestries E."/>
            <person name="Morien E."/>
            <person name="Nambeesan S."/>
            <person name="Nguyen T."/>
            <person name="Pegot-Espagnet P."/>
            <person name="Pouilly N."/>
            <person name="Raftis F."/>
            <person name="Sallet E."/>
            <person name="Schiex T."/>
            <person name="Thomas J."/>
            <person name="Vandecasteele C."/>
            <person name="Vares D."/>
            <person name="Vear F."/>
            <person name="Vautrin S."/>
            <person name="Crespi M."/>
            <person name="Mangin B."/>
            <person name="Burke J.M."/>
            <person name="Salse J."/>
            <person name="Munos S."/>
            <person name="Vincourt P."/>
            <person name="Rieseberg L.H."/>
            <person name="Langlade N.B."/>
        </authorList>
    </citation>
    <scope>NUCLEOTIDE SEQUENCE [LARGE SCALE GENOMIC DNA]</scope>
    <source>
        <strain evidence="2">cv. SF193</strain>
    </source>
</reference>
<evidence type="ECO:0000313" key="2">
    <source>
        <dbReference type="Proteomes" id="UP000215914"/>
    </source>
</evidence>
<name>A0A251UGQ0_HELAN</name>
<gene>
    <name evidence="1" type="ORF">HannXRQ_Chr06g0169721</name>
</gene>
<sequence length="54" mass="6362">MGFRVYSYVYPYIFRTPRASATNHLKQLFHIPDQSFGNFFAILITIDHHQSDPC</sequence>
<dbReference type="AlphaFoldDB" id="A0A251UGQ0"/>
<evidence type="ECO:0000313" key="1">
    <source>
        <dbReference type="EMBL" id="OTG22274.1"/>
    </source>
</evidence>
<dbReference type="InParanoid" id="A0A251UGQ0"/>
<proteinExistence type="predicted"/>
<dbReference type="Proteomes" id="UP000215914">
    <property type="component" value="Chromosome 6"/>
</dbReference>
<protein>
    <submittedName>
        <fullName evidence="1">Uncharacterized protein</fullName>
    </submittedName>
</protein>
<keyword evidence="2" id="KW-1185">Reference proteome</keyword>